<evidence type="ECO:0000256" key="1">
    <source>
        <dbReference type="ARBA" id="ARBA00000966"/>
    </source>
</evidence>
<keyword evidence="7" id="KW-0119">Carbohydrate metabolism</keyword>
<dbReference type="SUPFAM" id="SSF48208">
    <property type="entry name" value="Six-hairpin glycosidases"/>
    <property type="match status" value="1"/>
</dbReference>
<dbReference type="PRINTS" id="PR00735">
    <property type="entry name" value="GLHYDRLASE8"/>
</dbReference>
<dbReference type="AlphaFoldDB" id="A0A4Q1HGZ9"/>
<dbReference type="NCBIfam" id="NF008305">
    <property type="entry name" value="PRK11097.1"/>
    <property type="match status" value="1"/>
</dbReference>
<gene>
    <name evidence="9" type="ORF">C7R54_17045</name>
</gene>
<evidence type="ECO:0000256" key="3">
    <source>
        <dbReference type="ARBA" id="ARBA00012601"/>
    </source>
</evidence>
<dbReference type="Proteomes" id="UP000290849">
    <property type="component" value="Unassembled WGS sequence"/>
</dbReference>
<dbReference type="OrthoDB" id="9766708at2"/>
<accession>A0A4Q1HGZ9</accession>
<reference evidence="9 10" key="1">
    <citation type="journal article" date="2017" name="Int. J. Syst. Evol. Microbiol.">
        <title>Achromobacter aloeverae sp. nov., isolated from the root of Aloe vera (L.) Burm.f.</title>
        <authorList>
            <person name="Kuncharoen N."/>
            <person name="Muramatsu Y."/>
            <person name="Shibata C."/>
            <person name="Kamakura Y."/>
            <person name="Nakagawa Y."/>
            <person name="Tanasupawat S."/>
        </authorList>
    </citation>
    <scope>NUCLEOTIDE SEQUENCE [LARGE SCALE GENOMIC DNA]</scope>
    <source>
        <strain evidence="9 10">AVA-1</strain>
    </source>
</reference>
<proteinExistence type="inferred from homology"/>
<dbReference type="InterPro" id="IPR002037">
    <property type="entry name" value="Glyco_hydro_8"/>
</dbReference>
<dbReference type="InterPro" id="IPR012341">
    <property type="entry name" value="6hp_glycosidase-like_sf"/>
</dbReference>
<feature type="signal peptide" evidence="8">
    <location>
        <begin position="1"/>
        <end position="26"/>
    </location>
</feature>
<keyword evidence="8" id="KW-0732">Signal</keyword>
<evidence type="ECO:0000256" key="2">
    <source>
        <dbReference type="ARBA" id="ARBA00009209"/>
    </source>
</evidence>
<dbReference type="GO" id="GO:0030245">
    <property type="term" value="P:cellulose catabolic process"/>
    <property type="evidence" value="ECO:0007669"/>
    <property type="project" value="UniProtKB-KW"/>
</dbReference>
<evidence type="ECO:0000256" key="5">
    <source>
        <dbReference type="ARBA" id="ARBA00023001"/>
    </source>
</evidence>
<protein>
    <recommendedName>
        <fullName evidence="3">cellulase</fullName>
        <ecNumber evidence="3">3.2.1.4</ecNumber>
    </recommendedName>
</protein>
<evidence type="ECO:0000256" key="7">
    <source>
        <dbReference type="ARBA" id="ARBA00023326"/>
    </source>
</evidence>
<comment type="caution">
    <text evidence="9">The sequence shown here is derived from an EMBL/GenBank/DDBJ whole genome shotgun (WGS) entry which is preliminary data.</text>
</comment>
<organism evidence="9 10">
    <name type="scientific">Achromobacter aloeverae</name>
    <dbReference type="NCBI Taxonomy" id="1750518"/>
    <lineage>
        <taxon>Bacteria</taxon>
        <taxon>Pseudomonadati</taxon>
        <taxon>Pseudomonadota</taxon>
        <taxon>Betaproteobacteria</taxon>
        <taxon>Burkholderiales</taxon>
        <taxon>Alcaligenaceae</taxon>
        <taxon>Achromobacter</taxon>
    </lineage>
</organism>
<keyword evidence="4" id="KW-0378">Hydrolase</keyword>
<dbReference type="GO" id="GO:0008810">
    <property type="term" value="F:cellulase activity"/>
    <property type="evidence" value="ECO:0007669"/>
    <property type="project" value="UniProtKB-EC"/>
</dbReference>
<comment type="similarity">
    <text evidence="2">Belongs to the glycosyl hydrolase 8 (cellulase D) family.</text>
</comment>
<keyword evidence="10" id="KW-1185">Reference proteome</keyword>
<comment type="catalytic activity">
    <reaction evidence="1">
        <text>Endohydrolysis of (1-&gt;4)-beta-D-glucosidic linkages in cellulose, lichenin and cereal beta-D-glucans.</text>
        <dbReference type="EC" id="3.2.1.4"/>
    </reaction>
</comment>
<keyword evidence="5" id="KW-0136">Cellulose degradation</keyword>
<evidence type="ECO:0000256" key="4">
    <source>
        <dbReference type="ARBA" id="ARBA00022801"/>
    </source>
</evidence>
<keyword evidence="6" id="KW-0326">Glycosidase</keyword>
<evidence type="ECO:0000313" key="9">
    <source>
        <dbReference type="EMBL" id="RXN86639.1"/>
    </source>
</evidence>
<name>A0A4Q1HGZ9_9BURK</name>
<evidence type="ECO:0000256" key="6">
    <source>
        <dbReference type="ARBA" id="ARBA00023295"/>
    </source>
</evidence>
<dbReference type="EMBL" id="PYAL01000005">
    <property type="protein sequence ID" value="RXN86639.1"/>
    <property type="molecule type" value="Genomic_DNA"/>
</dbReference>
<sequence length="407" mass="44582">MPVACALRRAAAWLVLALAAPVAAQAAPAAQAPTCAPPAWSRWDAFKQHYVQKDGRVLDASTPRQHSSSEGMSYGMFFALVADDRETFDRLWHWSVDNLAGGDISKHLPAWFWGLRDDGTWGVIDANSASDADLWFIYALLEAARVWHRPDYERDGKALLALVETREVAEFGGPGGFGAMLLPGADGFVQPNQWRANPSYLPMPVLRRLAQASPQGPWNKIADNTLRLIQQSSPRGYAADWVAYDVDKDGVGKFGPDPAKGAVGSYDAVRTYMWAGMTAVDDPLAKPMMQALGGLAQATAQNGVPPEKVDVHTGALSGTGPFGFSAALLPYLQASGQQELLESQLGRVRYAWYASLAPAQVARHQPPYYDYVLSMFGTAWLDGRYRFRRTGQIQLEWEKSCPHAVTR</sequence>
<evidence type="ECO:0000313" key="10">
    <source>
        <dbReference type="Proteomes" id="UP000290849"/>
    </source>
</evidence>
<dbReference type="Pfam" id="PF01270">
    <property type="entry name" value="Glyco_hydro_8"/>
    <property type="match status" value="1"/>
</dbReference>
<evidence type="ECO:0000256" key="8">
    <source>
        <dbReference type="SAM" id="SignalP"/>
    </source>
</evidence>
<dbReference type="InterPro" id="IPR008928">
    <property type="entry name" value="6-hairpin_glycosidase_sf"/>
</dbReference>
<dbReference type="EC" id="3.2.1.4" evidence="3"/>
<dbReference type="Gene3D" id="1.50.10.10">
    <property type="match status" value="1"/>
</dbReference>
<feature type="chain" id="PRO_5020432393" description="cellulase" evidence="8">
    <location>
        <begin position="27"/>
        <end position="407"/>
    </location>
</feature>
<keyword evidence="7" id="KW-0624">Polysaccharide degradation</keyword>